<evidence type="ECO:0000313" key="3">
    <source>
        <dbReference type="Proteomes" id="UP000630887"/>
    </source>
</evidence>
<keyword evidence="1" id="KW-0472">Membrane</keyword>
<proteinExistence type="predicted"/>
<accession>A0A8J3P9Q8</accession>
<gene>
    <name evidence="2" type="ORF">Cco03nite_37310</name>
</gene>
<dbReference type="AlphaFoldDB" id="A0A8J3P9Q8"/>
<reference evidence="2 3" key="1">
    <citation type="submission" date="2021-01" db="EMBL/GenBank/DDBJ databases">
        <title>Whole genome shotgun sequence of Catellatospora coxensis NBRC 107359.</title>
        <authorList>
            <person name="Komaki H."/>
            <person name="Tamura T."/>
        </authorList>
    </citation>
    <scope>NUCLEOTIDE SEQUENCE [LARGE SCALE GENOMIC DNA]</scope>
    <source>
        <strain evidence="2 3">NBRC 107359</strain>
    </source>
</reference>
<dbReference type="EMBL" id="BONI01000029">
    <property type="protein sequence ID" value="GIG07031.1"/>
    <property type="molecule type" value="Genomic_DNA"/>
</dbReference>
<protein>
    <submittedName>
        <fullName evidence="2">Uncharacterized protein</fullName>
    </submittedName>
</protein>
<keyword evidence="1" id="KW-1133">Transmembrane helix</keyword>
<keyword evidence="1" id="KW-0812">Transmembrane</keyword>
<feature type="transmembrane region" description="Helical" evidence="1">
    <location>
        <begin position="20"/>
        <end position="37"/>
    </location>
</feature>
<comment type="caution">
    <text evidence="2">The sequence shown here is derived from an EMBL/GenBank/DDBJ whole genome shotgun (WGS) entry which is preliminary data.</text>
</comment>
<name>A0A8J3P9Q8_9ACTN</name>
<evidence type="ECO:0000313" key="2">
    <source>
        <dbReference type="EMBL" id="GIG07031.1"/>
    </source>
</evidence>
<sequence>MSRLRREQKQVPPAPQRLPLRWAVIAIVSFAAGLVGYVVGGPVSAIVVATTVVGVAHKVLD</sequence>
<evidence type="ECO:0000256" key="1">
    <source>
        <dbReference type="SAM" id="Phobius"/>
    </source>
</evidence>
<organism evidence="2 3">
    <name type="scientific">Catellatospora coxensis</name>
    <dbReference type="NCBI Taxonomy" id="310354"/>
    <lineage>
        <taxon>Bacteria</taxon>
        <taxon>Bacillati</taxon>
        <taxon>Actinomycetota</taxon>
        <taxon>Actinomycetes</taxon>
        <taxon>Micromonosporales</taxon>
        <taxon>Micromonosporaceae</taxon>
        <taxon>Catellatospora</taxon>
    </lineage>
</organism>
<keyword evidence="3" id="KW-1185">Reference proteome</keyword>
<dbReference type="Proteomes" id="UP000630887">
    <property type="component" value="Unassembled WGS sequence"/>
</dbReference>